<reference evidence="2" key="1">
    <citation type="journal article" date="2019" name="Int. J. Syst. Evol. Microbiol.">
        <title>The Global Catalogue of Microorganisms (GCM) 10K type strain sequencing project: providing services to taxonomists for standard genome sequencing and annotation.</title>
        <authorList>
            <consortium name="The Broad Institute Genomics Platform"/>
            <consortium name="The Broad Institute Genome Sequencing Center for Infectious Disease"/>
            <person name="Wu L."/>
            <person name="Ma J."/>
        </authorList>
    </citation>
    <scope>NUCLEOTIDE SEQUENCE [LARGE SCALE GENOMIC DNA]</scope>
    <source>
        <strain evidence="2">TISTR 2562</strain>
    </source>
</reference>
<dbReference type="RefSeq" id="WP_386373732.1">
    <property type="nucleotide sequence ID" value="NZ_JBHUMP010000006.1"/>
</dbReference>
<protein>
    <submittedName>
        <fullName evidence="1">Uncharacterized protein</fullName>
    </submittedName>
</protein>
<organism evidence="1 2">
    <name type="scientific">Sulfitobacter aestuarii</name>
    <dbReference type="NCBI Taxonomy" id="2161676"/>
    <lineage>
        <taxon>Bacteria</taxon>
        <taxon>Pseudomonadati</taxon>
        <taxon>Pseudomonadota</taxon>
        <taxon>Alphaproteobacteria</taxon>
        <taxon>Rhodobacterales</taxon>
        <taxon>Roseobacteraceae</taxon>
        <taxon>Sulfitobacter</taxon>
    </lineage>
</organism>
<name>A0ABW5U3Q3_9RHOB</name>
<gene>
    <name evidence="1" type="ORF">ACFSUD_09470</name>
</gene>
<dbReference type="Proteomes" id="UP001597474">
    <property type="component" value="Unassembled WGS sequence"/>
</dbReference>
<evidence type="ECO:0000313" key="2">
    <source>
        <dbReference type="Proteomes" id="UP001597474"/>
    </source>
</evidence>
<keyword evidence="2" id="KW-1185">Reference proteome</keyword>
<dbReference type="EMBL" id="JBHUMP010000006">
    <property type="protein sequence ID" value="MFD2739796.1"/>
    <property type="molecule type" value="Genomic_DNA"/>
</dbReference>
<sequence>MKYHDHLSIQELWALILLGLDVLHDAVQSSGQILSATDHTTLSGSLAALREEGPIGPGASNHIGQAANILEAAVCRETLGHQNVFDGTHDPELGAVGQVKSAPILSSSGAELESLLRHFRQLLAMRELLTARVDSELQLARLKAF</sequence>
<comment type="caution">
    <text evidence="1">The sequence shown here is derived from an EMBL/GenBank/DDBJ whole genome shotgun (WGS) entry which is preliminary data.</text>
</comment>
<proteinExistence type="predicted"/>
<accession>A0ABW5U3Q3</accession>
<evidence type="ECO:0000313" key="1">
    <source>
        <dbReference type="EMBL" id="MFD2739796.1"/>
    </source>
</evidence>